<feature type="transmembrane region" description="Helical" evidence="1">
    <location>
        <begin position="92"/>
        <end position="110"/>
    </location>
</feature>
<name>A0A501PZ61_9FLAO</name>
<dbReference type="RefSeq" id="WP_140001704.1">
    <property type="nucleotide sequence ID" value="NZ_VFJE01000056.1"/>
</dbReference>
<keyword evidence="1" id="KW-1133">Transmembrane helix</keyword>
<reference evidence="2 3" key="2">
    <citation type="submission" date="2019-06" db="EMBL/GenBank/DDBJ databases">
        <authorList>
            <person name="Seo Y."/>
        </authorList>
    </citation>
    <scope>NUCLEOTIDE SEQUENCE [LARGE SCALE GENOMIC DNA]</scope>
    <source>
        <strain evidence="2 3">MaA-Y11</strain>
    </source>
</reference>
<keyword evidence="1" id="KW-0812">Transmembrane</keyword>
<keyword evidence="3" id="KW-1185">Reference proteome</keyword>
<protein>
    <submittedName>
        <fullName evidence="2">Uncharacterized protein</fullName>
    </submittedName>
</protein>
<comment type="caution">
    <text evidence="2">The sequence shown here is derived from an EMBL/GenBank/DDBJ whole genome shotgun (WGS) entry which is preliminary data.</text>
</comment>
<proteinExistence type="predicted"/>
<accession>A0A501PZ61</accession>
<feature type="transmembrane region" description="Helical" evidence="1">
    <location>
        <begin position="130"/>
        <end position="149"/>
    </location>
</feature>
<dbReference type="EMBL" id="VFJE01000056">
    <property type="protein sequence ID" value="TPD65465.1"/>
    <property type="molecule type" value="Genomic_DNA"/>
</dbReference>
<dbReference type="Proteomes" id="UP000319175">
    <property type="component" value="Unassembled WGS sequence"/>
</dbReference>
<reference evidence="2 3" key="1">
    <citation type="submission" date="2019-06" db="EMBL/GenBank/DDBJ databases">
        <title>Flavobacterium sp. MaA-Y11 from geoumgang.</title>
        <authorList>
            <person name="Jeong S."/>
        </authorList>
    </citation>
    <scope>NUCLEOTIDE SEQUENCE [LARGE SCALE GENOMIC DNA]</scope>
    <source>
        <strain evidence="2 3">MaA-Y11</strain>
    </source>
</reference>
<evidence type="ECO:0000313" key="2">
    <source>
        <dbReference type="EMBL" id="TPD65465.1"/>
    </source>
</evidence>
<evidence type="ECO:0000256" key="1">
    <source>
        <dbReference type="SAM" id="Phobius"/>
    </source>
</evidence>
<organism evidence="2 3">
    <name type="scientific">Flavobacterium microcysteis</name>
    <dbReference type="NCBI Taxonomy" id="2596891"/>
    <lineage>
        <taxon>Bacteria</taxon>
        <taxon>Pseudomonadati</taxon>
        <taxon>Bacteroidota</taxon>
        <taxon>Flavobacteriia</taxon>
        <taxon>Flavobacteriales</taxon>
        <taxon>Flavobacteriaceae</taxon>
        <taxon>Flavobacterium</taxon>
    </lineage>
</organism>
<gene>
    <name evidence="2" type="ORF">FJA49_14815</name>
</gene>
<feature type="transmembrane region" description="Helical" evidence="1">
    <location>
        <begin position="66"/>
        <end position="85"/>
    </location>
</feature>
<evidence type="ECO:0000313" key="3">
    <source>
        <dbReference type="Proteomes" id="UP000319175"/>
    </source>
</evidence>
<sequence length="171" mass="19699">MKKVKLVLFQLIAIFFLVNGIKKIYFAVYSDEMDCVLKFIKNTEVDCWDETKSGRIMVFMNDIQLIPLYAFLAVVIIILILNSVLKFSWKTTITVFILSFFLIWCIQSGFVNPVLNSLGRIFSDNLLYKYVIESLTYTVIGIVFLLLSIKTGKEDKEINQGRNAKNLAEQT</sequence>
<keyword evidence="1" id="KW-0472">Membrane</keyword>
<dbReference type="AlphaFoldDB" id="A0A501PZ61"/>